<organism evidence="2 3">
    <name type="scientific">Diploscapter pachys</name>
    <dbReference type="NCBI Taxonomy" id="2018661"/>
    <lineage>
        <taxon>Eukaryota</taxon>
        <taxon>Metazoa</taxon>
        <taxon>Ecdysozoa</taxon>
        <taxon>Nematoda</taxon>
        <taxon>Chromadorea</taxon>
        <taxon>Rhabditida</taxon>
        <taxon>Rhabditina</taxon>
        <taxon>Rhabditomorpha</taxon>
        <taxon>Rhabditoidea</taxon>
        <taxon>Rhabditidae</taxon>
        <taxon>Diploscapter</taxon>
    </lineage>
</organism>
<accession>A0A2A2KPD2</accession>
<dbReference type="Proteomes" id="UP000218231">
    <property type="component" value="Unassembled WGS sequence"/>
</dbReference>
<dbReference type="AlphaFoldDB" id="A0A2A2KPD2"/>
<proteinExistence type="predicted"/>
<evidence type="ECO:0000313" key="2">
    <source>
        <dbReference type="EMBL" id="PAV75683.1"/>
    </source>
</evidence>
<name>A0A2A2KPD2_9BILA</name>
<sequence length="279" mass="31518">MPIDETEDGYRGSSTVSRNGKQPKQWFTFGPVSDWLNAYVCGQGGQIMFVQILKEGVAASVPQYWAYDNSSKKIKLGDSVQVKIRKILNEDAEHKTRHNVVKIRLVDDFAERVRISNTNSKTVVLQTTARPVGVANDKFTMMLYNDTFGYFIDKDSLIVSSCQSPVTFEFISITSPKDLSSSIFMPIKIIKIHNTETEPLCAASPSSSNFRNSAAHDSSCDDRTTSVSNEEGFLKTDEEKRELYSIISEFWQYSAIRNVIFQKDRRIYDAVEKFVSLGP</sequence>
<keyword evidence="3" id="KW-1185">Reference proteome</keyword>
<evidence type="ECO:0000256" key="1">
    <source>
        <dbReference type="SAM" id="MobiDB-lite"/>
    </source>
</evidence>
<evidence type="ECO:0000313" key="3">
    <source>
        <dbReference type="Proteomes" id="UP000218231"/>
    </source>
</evidence>
<comment type="caution">
    <text evidence="2">The sequence shown here is derived from an EMBL/GenBank/DDBJ whole genome shotgun (WGS) entry which is preliminary data.</text>
</comment>
<dbReference type="OrthoDB" id="5876365at2759"/>
<protein>
    <submittedName>
        <fullName evidence="2">Uncharacterized protein</fullName>
    </submittedName>
</protein>
<reference evidence="2 3" key="1">
    <citation type="journal article" date="2017" name="Curr. Biol.">
        <title>Genome architecture and evolution of a unichromosomal asexual nematode.</title>
        <authorList>
            <person name="Fradin H."/>
            <person name="Zegar C."/>
            <person name="Gutwein M."/>
            <person name="Lucas J."/>
            <person name="Kovtun M."/>
            <person name="Corcoran D."/>
            <person name="Baugh L.R."/>
            <person name="Kiontke K."/>
            <person name="Gunsalus K."/>
            <person name="Fitch D.H."/>
            <person name="Piano F."/>
        </authorList>
    </citation>
    <scope>NUCLEOTIDE SEQUENCE [LARGE SCALE GENOMIC DNA]</scope>
    <source>
        <strain evidence="2">PF1309</strain>
    </source>
</reference>
<gene>
    <name evidence="2" type="ORF">WR25_15176</name>
</gene>
<dbReference type="EMBL" id="LIAE01008046">
    <property type="protein sequence ID" value="PAV75683.1"/>
    <property type="molecule type" value="Genomic_DNA"/>
</dbReference>
<feature type="region of interest" description="Disordered" evidence="1">
    <location>
        <begin position="213"/>
        <end position="232"/>
    </location>
</feature>